<proteinExistence type="predicted"/>
<evidence type="ECO:0000313" key="1">
    <source>
        <dbReference type="EMBL" id="OGK48028.1"/>
    </source>
</evidence>
<dbReference type="EMBL" id="MGAL01000024">
    <property type="protein sequence ID" value="OGK48028.1"/>
    <property type="molecule type" value="Genomic_DNA"/>
</dbReference>
<name>A0A1F7IXD4_9BACT</name>
<gene>
    <name evidence="1" type="ORF">A3A93_04495</name>
</gene>
<accession>A0A1F7IXD4</accession>
<protein>
    <recommendedName>
        <fullName evidence="3">AbiEi antitoxin C-terminal domain-containing protein</fullName>
    </recommendedName>
</protein>
<comment type="caution">
    <text evidence="1">The sequence shown here is derived from an EMBL/GenBank/DDBJ whole genome shotgun (WGS) entry which is preliminary data.</text>
</comment>
<reference evidence="1 2" key="1">
    <citation type="journal article" date="2016" name="Nat. Commun.">
        <title>Thousands of microbial genomes shed light on interconnected biogeochemical processes in an aquifer system.</title>
        <authorList>
            <person name="Anantharaman K."/>
            <person name="Brown C.T."/>
            <person name="Hug L.A."/>
            <person name="Sharon I."/>
            <person name="Castelle C.J."/>
            <person name="Probst A.J."/>
            <person name="Thomas B.C."/>
            <person name="Singh A."/>
            <person name="Wilkins M.J."/>
            <person name="Karaoz U."/>
            <person name="Brodie E.L."/>
            <person name="Williams K.H."/>
            <person name="Hubbard S.S."/>
            <person name="Banfield J.F."/>
        </authorList>
    </citation>
    <scope>NUCLEOTIDE SEQUENCE [LARGE SCALE GENOMIC DNA]</scope>
</reference>
<dbReference type="AlphaFoldDB" id="A0A1F7IXD4"/>
<dbReference type="STRING" id="1802061.A3A93_04495"/>
<dbReference type="Proteomes" id="UP000177141">
    <property type="component" value="Unassembled WGS sequence"/>
</dbReference>
<evidence type="ECO:0000313" key="2">
    <source>
        <dbReference type="Proteomes" id="UP000177141"/>
    </source>
</evidence>
<organism evidence="1 2">
    <name type="scientific">Candidatus Roizmanbacteria bacterium RIFCSPLOWO2_01_FULL_38_12</name>
    <dbReference type="NCBI Taxonomy" id="1802061"/>
    <lineage>
        <taxon>Bacteria</taxon>
        <taxon>Candidatus Roizmaniibacteriota</taxon>
    </lineage>
</organism>
<sequence length="197" mass="23160">MKYIQFRDTIKNKGLIIFSKDDIAPLFDLTREGLTSQLRRYKLKGYLRNPRRGVFYLTENPPDHYYLAYKIYNPSYISFESALSYYSIIPEVVYAITSATTKSTRTFLADGINFTYTKIKSPAFIGFIKKDHYLIAHPEKALVDYMYLVALGKKKMNDRLNISSLDREKVNRYTASFDHQLLNTRIWQLFKSSKNKQ</sequence>
<evidence type="ECO:0008006" key="3">
    <source>
        <dbReference type="Google" id="ProtNLM"/>
    </source>
</evidence>